<dbReference type="SUPFAM" id="SSF49785">
    <property type="entry name" value="Galactose-binding domain-like"/>
    <property type="match status" value="1"/>
</dbReference>
<reference evidence="8" key="1">
    <citation type="submission" date="2019-07" db="EMBL/GenBank/DDBJ databases">
        <title>Genomes of Cafeteria roenbergensis.</title>
        <authorList>
            <person name="Fischer M.G."/>
            <person name="Hackl T."/>
            <person name="Roman M."/>
        </authorList>
    </citation>
    <scope>NUCLEOTIDE SEQUENCE [LARGE SCALE GENOMIC DNA]</scope>
    <source>
        <strain evidence="8">Cflag</strain>
    </source>
</reference>
<protein>
    <recommendedName>
        <fullName evidence="7">DOC domain-containing protein</fullName>
    </recommendedName>
</protein>
<dbReference type="AlphaFoldDB" id="A0A5A8D0L1"/>
<proteinExistence type="inferred from homology"/>
<dbReference type="SMART" id="SM01337">
    <property type="entry name" value="APC10"/>
    <property type="match status" value="1"/>
</dbReference>
<evidence type="ECO:0000256" key="3">
    <source>
        <dbReference type="ARBA" id="ARBA00022776"/>
    </source>
</evidence>
<evidence type="ECO:0000313" key="8">
    <source>
        <dbReference type="EMBL" id="KAA0158886.1"/>
    </source>
</evidence>
<accession>A0A5A8D0L1</accession>
<feature type="compositionally biased region" description="Gly residues" evidence="6">
    <location>
        <begin position="254"/>
        <end position="271"/>
    </location>
</feature>
<comment type="caution">
    <text evidence="8">The sequence shown here is derived from an EMBL/GenBank/DDBJ whole genome shotgun (WGS) entry which is preliminary data.</text>
</comment>
<dbReference type="Proteomes" id="UP000325113">
    <property type="component" value="Unassembled WGS sequence"/>
</dbReference>
<dbReference type="InterPro" id="IPR004939">
    <property type="entry name" value="APC_su10/DOC_dom"/>
</dbReference>
<keyword evidence="3" id="KW-0498">Mitosis</keyword>
<feature type="region of interest" description="Disordered" evidence="6">
    <location>
        <begin position="1"/>
        <end position="25"/>
    </location>
</feature>
<dbReference type="PANTHER" id="PTHR12936:SF0">
    <property type="entry name" value="ANAPHASE-PROMOTING COMPLEX SUBUNIT 10"/>
    <property type="match status" value="1"/>
</dbReference>
<evidence type="ECO:0000256" key="4">
    <source>
        <dbReference type="ARBA" id="ARBA00022786"/>
    </source>
</evidence>
<dbReference type="PANTHER" id="PTHR12936">
    <property type="entry name" value="ANAPHASE-PROMOTING COMPLEX 10"/>
    <property type="match status" value="1"/>
</dbReference>
<evidence type="ECO:0000256" key="2">
    <source>
        <dbReference type="ARBA" id="ARBA00022618"/>
    </source>
</evidence>
<dbReference type="InterPro" id="IPR016901">
    <property type="entry name" value="APC10/Doc1"/>
</dbReference>
<dbReference type="Pfam" id="PF03256">
    <property type="entry name" value="ANAPC10"/>
    <property type="match status" value="1"/>
</dbReference>
<feature type="domain" description="DOC" evidence="7">
    <location>
        <begin position="33"/>
        <end position="251"/>
    </location>
</feature>
<dbReference type="GO" id="GO:0070979">
    <property type="term" value="P:protein K11-linked ubiquitination"/>
    <property type="evidence" value="ECO:0007669"/>
    <property type="project" value="TreeGrafter"/>
</dbReference>
<evidence type="ECO:0000256" key="5">
    <source>
        <dbReference type="ARBA" id="ARBA00023306"/>
    </source>
</evidence>
<dbReference type="GO" id="GO:0031145">
    <property type="term" value="P:anaphase-promoting complex-dependent catabolic process"/>
    <property type="evidence" value="ECO:0007669"/>
    <property type="project" value="InterPro"/>
</dbReference>
<comment type="similarity">
    <text evidence="1">Belongs to the APC10 family.</text>
</comment>
<feature type="region of interest" description="Disordered" evidence="6">
    <location>
        <begin position="297"/>
        <end position="329"/>
    </location>
</feature>
<feature type="compositionally biased region" description="Low complexity" evidence="6">
    <location>
        <begin position="297"/>
        <end position="309"/>
    </location>
</feature>
<dbReference type="Gene3D" id="2.60.120.260">
    <property type="entry name" value="Galactose-binding domain-like"/>
    <property type="match status" value="1"/>
</dbReference>
<dbReference type="CDD" id="cd08366">
    <property type="entry name" value="APC10"/>
    <property type="match status" value="1"/>
</dbReference>
<keyword evidence="5" id="KW-0131">Cell cycle</keyword>
<dbReference type="GO" id="GO:0051301">
    <property type="term" value="P:cell division"/>
    <property type="evidence" value="ECO:0007669"/>
    <property type="project" value="UniProtKB-KW"/>
</dbReference>
<evidence type="ECO:0000256" key="1">
    <source>
        <dbReference type="ARBA" id="ARBA00006762"/>
    </source>
</evidence>
<keyword evidence="4" id="KW-0833">Ubl conjugation pathway</keyword>
<evidence type="ECO:0000256" key="6">
    <source>
        <dbReference type="SAM" id="MobiDB-lite"/>
    </source>
</evidence>
<dbReference type="EMBL" id="VLTM01000061">
    <property type="protein sequence ID" value="KAA0158886.1"/>
    <property type="molecule type" value="Genomic_DNA"/>
</dbReference>
<dbReference type="InterPro" id="IPR008979">
    <property type="entry name" value="Galactose-bd-like_sf"/>
</dbReference>
<dbReference type="PROSITE" id="PS51284">
    <property type="entry name" value="DOC"/>
    <property type="match status" value="1"/>
</dbReference>
<gene>
    <name evidence="8" type="ORF">FNF31_05179</name>
</gene>
<organism evidence="8">
    <name type="scientific">Cafeteria roenbergensis</name>
    <name type="common">Marine flagellate</name>
    <dbReference type="NCBI Taxonomy" id="33653"/>
    <lineage>
        <taxon>Eukaryota</taxon>
        <taxon>Sar</taxon>
        <taxon>Stramenopiles</taxon>
        <taxon>Bigyra</taxon>
        <taxon>Opalozoa</taxon>
        <taxon>Bicosoecida</taxon>
        <taxon>Cafeteriaceae</taxon>
        <taxon>Cafeteria</taxon>
    </lineage>
</organism>
<sequence length="329" mass="34106">MADRRSASQAGSEAASDAESEASEALPLERAVAVVLTPPQPDPGLGSELSESLVRCINGSARWVLSGAKPGNGIECLLDDSLETWWQSDGKAPHTVQAVFDRRTTVVGVAMFVEYGADESYTPNKVAIRAGMAAGLTTTIREVTLEEPSGWVWIPLALPDPDADLTMPRGVRTGDRSRVGRASSSGEVHCFPFGLKPLRCHVVEVIVPSMHQNGRDTRIRQLRVLGPARSLVAPVLPLPSAAALAKRGEAGSRPGEGGRASDGVAGAGSEGDGGDEDSPATAAAAVAAALGRVTRAAERAAAPAAGRASPARRRGARNAMAFDTLPALR</sequence>
<name>A0A5A8D0L1_CAFRO</name>
<evidence type="ECO:0000259" key="7">
    <source>
        <dbReference type="PROSITE" id="PS51284"/>
    </source>
</evidence>
<keyword evidence="2" id="KW-0132">Cell division</keyword>
<dbReference type="GO" id="GO:0005680">
    <property type="term" value="C:anaphase-promoting complex"/>
    <property type="evidence" value="ECO:0007669"/>
    <property type="project" value="InterPro"/>
</dbReference>
<feature type="region of interest" description="Disordered" evidence="6">
    <location>
        <begin position="246"/>
        <end position="282"/>
    </location>
</feature>